<dbReference type="Gene3D" id="1.10.287.210">
    <property type="match status" value="1"/>
</dbReference>
<reference evidence="1" key="1">
    <citation type="journal article" date="2005" name="AIDS Res. Hum. Retroviruses">
        <title>HIV type 1 subtypes in circulation in northern Kenya.</title>
        <authorList>
            <person name="Khamadi S.A."/>
            <person name="Ochieng W."/>
            <person name="Lihana R.W."/>
            <person name="Kinyua J."/>
            <person name="Muriuki J."/>
            <person name="Mwangi J."/>
            <person name="Lwembe R."/>
            <person name="Kiptoo M."/>
            <person name="Osman S."/>
            <person name="Lagat N."/>
            <person name="Pelle R."/>
            <person name="Muigai A."/>
            <person name="Carter J.Y."/>
            <person name="Oishi I."/>
            <person name="Ichimura H."/>
            <person name="Mwaniki D.L."/>
            <person name="Okoth F.A."/>
            <person name="Mpoke S."/>
            <person name="Songok E.M."/>
        </authorList>
    </citation>
    <scope>NUCLEOTIDE SEQUENCE</scope>
    <source>
        <strain evidence="1">MYDH006</strain>
    </source>
</reference>
<keyword evidence="1" id="KW-0261">Viral envelope protein</keyword>
<organism evidence="1">
    <name type="scientific">Human immunodeficiency virus type 1</name>
    <name type="common">HIV-1</name>
    <dbReference type="NCBI Taxonomy" id="11676"/>
    <lineage>
        <taxon>Viruses</taxon>
        <taxon>Riboviria</taxon>
        <taxon>Pararnavirae</taxon>
        <taxon>Artverviricota</taxon>
        <taxon>Revtraviricetes</taxon>
        <taxon>Ortervirales</taxon>
        <taxon>Retroviridae</taxon>
        <taxon>Orthoretrovirinae</taxon>
        <taxon>Lentivirus</taxon>
        <taxon>Lentivirus humimdef1</taxon>
    </lineage>
</organism>
<dbReference type="GO" id="GO:0019031">
    <property type="term" value="C:viral envelope"/>
    <property type="evidence" value="ECO:0007669"/>
    <property type="project" value="UniProtKB-KW"/>
</dbReference>
<keyword evidence="1" id="KW-0946">Virion</keyword>
<name>Q64G66_HV1</name>
<organismHost>
    <name type="scientific">Homo sapiens</name>
    <name type="common">Human</name>
    <dbReference type="NCBI Taxonomy" id="9606"/>
</organismHost>
<accession>Q64G66</accession>
<proteinExistence type="predicted"/>
<dbReference type="EMBL" id="AY697999">
    <property type="protein sequence ID" value="AAU21267.1"/>
    <property type="molecule type" value="Genomic_DNA"/>
</dbReference>
<protein>
    <submittedName>
        <fullName evidence="1">Envelope glycoprotein</fullName>
    </submittedName>
</protein>
<gene>
    <name evidence="1" type="primary">env</name>
</gene>
<sequence>SDFAKGLKGATALFASHGLRHLSSSRQAVLAIKKYLKNQPLLGISGCSCKTHLHHCCTLGLYWSLQSQKKIQNHITYMQWNKKISNYTGTIYKLLNES</sequence>
<feature type="non-terminal residue" evidence="1">
    <location>
        <position position="98"/>
    </location>
</feature>
<dbReference type="SUPFAM" id="SSF58069">
    <property type="entry name" value="Virus ectodomain"/>
    <property type="match status" value="1"/>
</dbReference>
<feature type="non-terminal residue" evidence="1">
    <location>
        <position position="1"/>
    </location>
</feature>
<evidence type="ECO:0000313" key="1">
    <source>
        <dbReference type="EMBL" id="AAU21267.1"/>
    </source>
</evidence>